<evidence type="ECO:0000256" key="2">
    <source>
        <dbReference type="ARBA" id="ARBA00022963"/>
    </source>
</evidence>
<evidence type="ECO:0000313" key="7">
    <source>
        <dbReference type="EMBL" id="EGP86874.1"/>
    </source>
</evidence>
<evidence type="ECO:0000256" key="4">
    <source>
        <dbReference type="PROSITE-ProRule" id="PRU01161"/>
    </source>
</evidence>
<keyword evidence="8" id="KW-1185">Reference proteome</keyword>
<dbReference type="EMBL" id="CM001201">
    <property type="protein sequence ID" value="EGP86874.1"/>
    <property type="molecule type" value="Genomic_DNA"/>
</dbReference>
<feature type="compositionally biased region" description="Polar residues" evidence="5">
    <location>
        <begin position="46"/>
        <end position="62"/>
    </location>
</feature>
<dbReference type="RefSeq" id="XP_003851898.1">
    <property type="nucleotide sequence ID" value="XM_003851850.1"/>
</dbReference>
<dbReference type="PROSITE" id="PS51635">
    <property type="entry name" value="PNPLA"/>
    <property type="match status" value="1"/>
</dbReference>
<gene>
    <name evidence="7" type="ORF">MYCGRDRAFT_109795</name>
</gene>
<dbReference type="PANTHER" id="PTHR24185:SF1">
    <property type="entry name" value="CALCIUM-INDEPENDENT PHOSPHOLIPASE A2-GAMMA"/>
    <property type="match status" value="1"/>
</dbReference>
<feature type="active site" description="Nucleophile" evidence="4">
    <location>
        <position position="209"/>
    </location>
</feature>
<dbReference type="eggNOG" id="KOG4231">
    <property type="taxonomic scope" value="Eukaryota"/>
</dbReference>
<dbReference type="SUPFAM" id="SSF52151">
    <property type="entry name" value="FabD/lysophospholipase-like"/>
    <property type="match status" value="1"/>
</dbReference>
<accession>F9XD13</accession>
<feature type="region of interest" description="Disordered" evidence="5">
    <location>
        <begin position="135"/>
        <end position="191"/>
    </location>
</feature>
<feature type="active site" description="Proton acceptor" evidence="4">
    <location>
        <position position="375"/>
    </location>
</feature>
<dbReference type="Gene3D" id="3.40.1090.10">
    <property type="entry name" value="Cytosolic phospholipase A2 catalytic domain"/>
    <property type="match status" value="1"/>
</dbReference>
<feature type="region of interest" description="Disordered" evidence="5">
    <location>
        <begin position="40"/>
        <end position="77"/>
    </location>
</feature>
<dbReference type="HOGENOM" id="CLU_000288_144_2_1"/>
<dbReference type="GO" id="GO:0047499">
    <property type="term" value="F:calcium-independent phospholipase A2 activity"/>
    <property type="evidence" value="ECO:0007669"/>
    <property type="project" value="TreeGrafter"/>
</dbReference>
<dbReference type="Pfam" id="PF01734">
    <property type="entry name" value="Patatin"/>
    <property type="match status" value="1"/>
</dbReference>
<dbReference type="GO" id="GO:0019369">
    <property type="term" value="P:arachidonate metabolic process"/>
    <property type="evidence" value="ECO:0007669"/>
    <property type="project" value="TreeGrafter"/>
</dbReference>
<feature type="short sequence motif" description="DGA/G" evidence="4">
    <location>
        <begin position="375"/>
        <end position="377"/>
    </location>
</feature>
<dbReference type="InterPro" id="IPR016035">
    <property type="entry name" value="Acyl_Trfase/lysoPLipase"/>
</dbReference>
<evidence type="ECO:0000259" key="6">
    <source>
        <dbReference type="PROSITE" id="PS51635"/>
    </source>
</evidence>
<dbReference type="GO" id="GO:0016042">
    <property type="term" value="P:lipid catabolic process"/>
    <property type="evidence" value="ECO:0007669"/>
    <property type="project" value="UniProtKB-UniRule"/>
</dbReference>
<dbReference type="PANTHER" id="PTHR24185">
    <property type="entry name" value="CALCIUM-INDEPENDENT PHOSPHOLIPASE A2-GAMMA"/>
    <property type="match status" value="1"/>
</dbReference>
<keyword evidence="1 4" id="KW-0378">Hydrolase</keyword>
<feature type="compositionally biased region" description="Basic and acidic residues" evidence="5">
    <location>
        <begin position="66"/>
        <end position="77"/>
    </location>
</feature>
<evidence type="ECO:0000313" key="8">
    <source>
        <dbReference type="Proteomes" id="UP000008062"/>
    </source>
</evidence>
<sequence>MAARGYVCTSLEKAAYTSASHGTVDSIPYNPWDFLRQKSQMEESEATLSVPSGTQTGSQSRAPSVKRREETSDSEKAGRVWARGVDDPWHPCILTLDGGGIRGYSSLLILKALMHEIWEWEKYYDNEANVEFRTDSPTSYEEQDDGVASRGCLGHPERNGSYSEARGANSADPQAIPAATTNNNDTTDKPTREADLLPCHYFDFMYGTSTGGLIAIILGRLRMSVSEGLLLYRKVGDDLFGKRRSRVPLMTKYYHEPLEKAVRDIVSSRCSTHPNCDGNDLHPWETNQNPFDVDQPRVCQTACLTATHDESLSEAHLLRSYPHFYTSTTENWITRYNEGSDPLQIWQVSRATTAAPFYFEMLKAVVGDVDMSFKDGGIRENNPSAAAISEFHSLYEGRANAPALLLSVGTGRPNQTHDGFAAPWPSTVGRIPLVSKFLEKRAVVQNLLIKYTEGEKQHKQTREHAKGEHTWYKRLNVSKGFEHMPLDHWEKGLWKDPDTGREKVVNGGASLTRMEKATEEELNREFNPEIDSYAPPRTMLRQAAQKLVLQRRAREAEGGSRWDVFVGRAAIGGQSTTNGHAG</sequence>
<evidence type="ECO:0000256" key="5">
    <source>
        <dbReference type="SAM" id="MobiDB-lite"/>
    </source>
</evidence>
<dbReference type="OrthoDB" id="626167at2759"/>
<dbReference type="InParanoid" id="F9XD13"/>
<feature type="short sequence motif" description="GXGXXG" evidence="4">
    <location>
        <begin position="98"/>
        <end position="103"/>
    </location>
</feature>
<feature type="short sequence motif" description="GXSXG" evidence="4">
    <location>
        <begin position="207"/>
        <end position="211"/>
    </location>
</feature>
<dbReference type="AlphaFoldDB" id="F9XD13"/>
<feature type="domain" description="PNPLA" evidence="6">
    <location>
        <begin position="94"/>
        <end position="388"/>
    </location>
</feature>
<evidence type="ECO:0000256" key="1">
    <source>
        <dbReference type="ARBA" id="ARBA00022801"/>
    </source>
</evidence>
<dbReference type="OMA" id="IWQVTRA"/>
<reference evidence="7 8" key="1">
    <citation type="journal article" date="2011" name="PLoS Genet.">
        <title>Finished genome of the fungal wheat pathogen Mycosphaerella graminicola reveals dispensome structure, chromosome plasticity, and stealth pathogenesis.</title>
        <authorList>
            <person name="Goodwin S.B."/>
            <person name="Ben M'barek S."/>
            <person name="Dhillon B."/>
            <person name="Wittenberg A.H.J."/>
            <person name="Crane C.F."/>
            <person name="Hane J.K."/>
            <person name="Foster A.J."/>
            <person name="Van der Lee T.A.J."/>
            <person name="Grimwood J."/>
            <person name="Aerts A."/>
            <person name="Antoniw J."/>
            <person name="Bailey A."/>
            <person name="Bluhm B."/>
            <person name="Bowler J."/>
            <person name="Bristow J."/>
            <person name="van der Burgt A."/>
            <person name="Canto-Canche B."/>
            <person name="Churchill A.C.L."/>
            <person name="Conde-Ferraez L."/>
            <person name="Cools H.J."/>
            <person name="Coutinho P.M."/>
            <person name="Csukai M."/>
            <person name="Dehal P."/>
            <person name="De Wit P."/>
            <person name="Donzelli B."/>
            <person name="van de Geest H.C."/>
            <person name="van Ham R.C.H.J."/>
            <person name="Hammond-Kosack K.E."/>
            <person name="Henrissat B."/>
            <person name="Kilian A."/>
            <person name="Kobayashi A.K."/>
            <person name="Koopmann E."/>
            <person name="Kourmpetis Y."/>
            <person name="Kuzniar A."/>
            <person name="Lindquist E."/>
            <person name="Lombard V."/>
            <person name="Maliepaard C."/>
            <person name="Martins N."/>
            <person name="Mehrabi R."/>
            <person name="Nap J.P.H."/>
            <person name="Ponomarenko A."/>
            <person name="Rudd J.J."/>
            <person name="Salamov A."/>
            <person name="Schmutz J."/>
            <person name="Schouten H.J."/>
            <person name="Shapiro H."/>
            <person name="Stergiopoulos I."/>
            <person name="Torriani S.F.F."/>
            <person name="Tu H."/>
            <person name="de Vries R.P."/>
            <person name="Waalwijk C."/>
            <person name="Ware S.B."/>
            <person name="Wiebenga A."/>
            <person name="Zwiers L.-H."/>
            <person name="Oliver R.P."/>
            <person name="Grigoriev I.V."/>
            <person name="Kema G.H.J."/>
        </authorList>
    </citation>
    <scope>NUCLEOTIDE SEQUENCE [LARGE SCALE GENOMIC DNA]</scope>
    <source>
        <strain evidence="8">CBS 115943 / IPO323</strain>
    </source>
</reference>
<dbReference type="Proteomes" id="UP000008062">
    <property type="component" value="Chromosome 6"/>
</dbReference>
<evidence type="ECO:0000256" key="3">
    <source>
        <dbReference type="ARBA" id="ARBA00023098"/>
    </source>
</evidence>
<name>F9XD13_ZYMTI</name>
<dbReference type="GeneID" id="13393675"/>
<keyword evidence="2 4" id="KW-0442">Lipid degradation</keyword>
<keyword evidence="3 4" id="KW-0443">Lipid metabolism</keyword>
<proteinExistence type="predicted"/>
<dbReference type="InterPro" id="IPR002641">
    <property type="entry name" value="PNPLA_dom"/>
</dbReference>
<dbReference type="GO" id="GO:0046486">
    <property type="term" value="P:glycerolipid metabolic process"/>
    <property type="evidence" value="ECO:0007669"/>
    <property type="project" value="UniProtKB-ARBA"/>
</dbReference>
<protein>
    <recommendedName>
        <fullName evidence="6">PNPLA domain-containing protein</fullName>
    </recommendedName>
</protein>
<dbReference type="KEGG" id="ztr:MYCGRDRAFT_109795"/>
<organism evidence="7 8">
    <name type="scientific">Zymoseptoria tritici (strain CBS 115943 / IPO323)</name>
    <name type="common">Speckled leaf blotch fungus</name>
    <name type="synonym">Septoria tritici</name>
    <dbReference type="NCBI Taxonomy" id="336722"/>
    <lineage>
        <taxon>Eukaryota</taxon>
        <taxon>Fungi</taxon>
        <taxon>Dikarya</taxon>
        <taxon>Ascomycota</taxon>
        <taxon>Pezizomycotina</taxon>
        <taxon>Dothideomycetes</taxon>
        <taxon>Dothideomycetidae</taxon>
        <taxon>Mycosphaerellales</taxon>
        <taxon>Mycosphaerellaceae</taxon>
        <taxon>Zymoseptoria</taxon>
    </lineage>
</organism>
<dbReference type="GO" id="GO:0016020">
    <property type="term" value="C:membrane"/>
    <property type="evidence" value="ECO:0007669"/>
    <property type="project" value="TreeGrafter"/>
</dbReference>